<dbReference type="EC" id="2.3.2.27" evidence="3"/>
<dbReference type="PROSITE" id="PS50176">
    <property type="entry name" value="ARM_REPEAT"/>
    <property type="match status" value="1"/>
</dbReference>
<dbReference type="SUPFAM" id="SSF57850">
    <property type="entry name" value="RING/U-box"/>
    <property type="match status" value="1"/>
</dbReference>
<keyword evidence="6" id="KW-0833">Ubl conjugation pathway</keyword>
<dbReference type="Gene3D" id="1.25.10.10">
    <property type="entry name" value="Leucine-rich Repeat Variant"/>
    <property type="match status" value="1"/>
</dbReference>
<dbReference type="PANTHER" id="PTHR23315:SF275">
    <property type="entry name" value="U-BOX DOMAIN-CONTAINING PROTEIN 13"/>
    <property type="match status" value="1"/>
</dbReference>
<feature type="repeat" description="ARM" evidence="7">
    <location>
        <begin position="430"/>
        <end position="472"/>
    </location>
</feature>
<evidence type="ECO:0000256" key="2">
    <source>
        <dbReference type="ARBA" id="ARBA00004906"/>
    </source>
</evidence>
<dbReference type="GO" id="GO:0005737">
    <property type="term" value="C:cytoplasm"/>
    <property type="evidence" value="ECO:0000318"/>
    <property type="project" value="GO_Central"/>
</dbReference>
<evidence type="ECO:0000256" key="1">
    <source>
        <dbReference type="ARBA" id="ARBA00000900"/>
    </source>
</evidence>
<evidence type="ECO:0000256" key="4">
    <source>
        <dbReference type="ARBA" id="ARBA00022679"/>
    </source>
</evidence>
<keyword evidence="4" id="KW-0808">Transferase</keyword>
<comment type="pathway">
    <text evidence="2">Protein modification; protein ubiquitination.</text>
</comment>
<dbReference type="OrthoDB" id="7537227at2759"/>
<sequence>MPQLFKLCCSGYMAPEYLIQGIVSIKADIFSFGVIIIEILTGCRDYPLSVVPDSQDFIEKDSPKSTNTSFQHFKAKSRRGPGEGDWRRRRVVVEVKLGRQKWRSQAPGLRAQISGEDGRSERIQAAEAPCGGSSVVEATSRGGGGGSAIRQVFPALSRRFPVLENEKIMKISQDIALRIEQVLDGISFDEPGISDKVREQIELIHIQLKRAKELSDSSDGDLFNGLMSVYNSSTNATGSDQDIHRGLSEKLQLVTISDLSEESLALHEMSIRADPAAVVEKMSMLLKKIKDFAQALVPASLTGTSSKDNSTSAVIPDAFRCPISLCLMEDPVMVSTGQTYERASIAKWFKAGNDTCPTTQQKLVNKSLTPNYALHGLIVQWCELYCLELEPPKRPVEVSSIIEHNRVTELLQKLSSQNLLDQRGAAGDSGGIPVLMGLLSTTDVSTQEHVVTALLNVSIHDENKMRIVSSGAIPGLVEVLESLSVVDECKVIIGASGSIPPLVLMLSTGSKRELLKGAQDGIPDEAIALLSILSINPEEKAAIIAGDAIPSLCEVIRNESPRNKENAANILVHLCSGEQHQHLAEAQQQGVVPSLVELARSGTDRAKRKAIQLLEWNKENNGVT</sequence>
<dbReference type="GO" id="GO:0005634">
    <property type="term" value="C:nucleus"/>
    <property type="evidence" value="ECO:0000318"/>
    <property type="project" value="GO_Central"/>
</dbReference>
<dbReference type="UniPathway" id="UPA00143"/>
<dbReference type="InterPro" id="IPR057623">
    <property type="entry name" value="PUB12-19-like_N"/>
</dbReference>
<dbReference type="GO" id="GO:0016567">
    <property type="term" value="P:protein ubiquitination"/>
    <property type="evidence" value="ECO:0007669"/>
    <property type="project" value="UniProtKB-UniPathway"/>
</dbReference>
<dbReference type="InterPro" id="IPR001245">
    <property type="entry name" value="Ser-Thr/Tyr_kinase_cat_dom"/>
</dbReference>
<dbReference type="InterPro" id="IPR045210">
    <property type="entry name" value="RING-Ubox_PUB"/>
</dbReference>
<dbReference type="EMBL" id="CM000883">
    <property type="protein sequence ID" value="KQJ88983.1"/>
    <property type="molecule type" value="Genomic_DNA"/>
</dbReference>
<reference evidence="10 11" key="1">
    <citation type="journal article" date="2010" name="Nature">
        <title>Genome sequencing and analysis of the model grass Brachypodium distachyon.</title>
        <authorList>
            <consortium name="International Brachypodium Initiative"/>
        </authorList>
    </citation>
    <scope>NUCLEOTIDE SEQUENCE [LARGE SCALE GENOMIC DNA]</scope>
    <source>
        <strain evidence="10 11">Bd21</strain>
    </source>
</reference>
<dbReference type="InParanoid" id="A0A0Q3EN84"/>
<evidence type="ECO:0000313" key="10">
    <source>
        <dbReference type="EMBL" id="KQJ88983.1"/>
    </source>
</evidence>
<dbReference type="InterPro" id="IPR016024">
    <property type="entry name" value="ARM-type_fold"/>
</dbReference>
<dbReference type="Pfam" id="PF07714">
    <property type="entry name" value="PK_Tyr_Ser-Thr"/>
    <property type="match status" value="1"/>
</dbReference>
<dbReference type="InterPro" id="IPR003613">
    <property type="entry name" value="Ubox_domain"/>
</dbReference>
<name>A0A0Q3EN84_BRADI</name>
<dbReference type="FunFam" id="3.30.40.10:FF:000442">
    <property type="entry name" value="RING-type E3 ubiquitin transferase"/>
    <property type="match status" value="1"/>
</dbReference>
<dbReference type="SUPFAM" id="SSF56112">
    <property type="entry name" value="Protein kinase-like (PK-like)"/>
    <property type="match status" value="1"/>
</dbReference>
<evidence type="ECO:0000313" key="11">
    <source>
        <dbReference type="EnsemblPlants" id="KQJ88983"/>
    </source>
</evidence>
<dbReference type="InterPro" id="IPR013083">
    <property type="entry name" value="Znf_RING/FYVE/PHD"/>
</dbReference>
<evidence type="ECO:0000256" key="6">
    <source>
        <dbReference type="ARBA" id="ARBA00022786"/>
    </source>
</evidence>
<dbReference type="Pfam" id="PF00514">
    <property type="entry name" value="Arm"/>
    <property type="match status" value="1"/>
</dbReference>
<dbReference type="ExpressionAtlas" id="A0A0Q3EN84">
    <property type="expression patterns" value="baseline and differential"/>
</dbReference>
<dbReference type="CDD" id="cd16664">
    <property type="entry name" value="RING-Ubox_PUB"/>
    <property type="match status" value="1"/>
</dbReference>
<dbReference type="Gene3D" id="1.10.510.10">
    <property type="entry name" value="Transferase(Phosphotransferase) domain 1"/>
    <property type="match status" value="1"/>
</dbReference>
<keyword evidence="5" id="KW-0677">Repeat</keyword>
<evidence type="ECO:0000259" key="9">
    <source>
        <dbReference type="PROSITE" id="PS51698"/>
    </source>
</evidence>
<evidence type="ECO:0000256" key="3">
    <source>
        <dbReference type="ARBA" id="ARBA00012483"/>
    </source>
</evidence>
<organism evidence="10">
    <name type="scientific">Brachypodium distachyon</name>
    <name type="common">Purple false brome</name>
    <name type="synonym">Trachynia distachya</name>
    <dbReference type="NCBI Taxonomy" id="15368"/>
    <lineage>
        <taxon>Eukaryota</taxon>
        <taxon>Viridiplantae</taxon>
        <taxon>Streptophyta</taxon>
        <taxon>Embryophyta</taxon>
        <taxon>Tracheophyta</taxon>
        <taxon>Spermatophyta</taxon>
        <taxon>Magnoliopsida</taxon>
        <taxon>Liliopsida</taxon>
        <taxon>Poales</taxon>
        <taxon>Poaceae</taxon>
        <taxon>BOP clade</taxon>
        <taxon>Pooideae</taxon>
        <taxon>Stipodae</taxon>
        <taxon>Brachypodieae</taxon>
        <taxon>Brachypodium</taxon>
    </lineage>
</organism>
<reference evidence="10" key="2">
    <citation type="submission" date="2017-06" db="EMBL/GenBank/DDBJ databases">
        <title>WGS assembly of Brachypodium distachyon.</title>
        <authorList>
            <consortium name="The International Brachypodium Initiative"/>
            <person name="Lucas S."/>
            <person name="Harmon-Smith M."/>
            <person name="Lail K."/>
            <person name="Tice H."/>
            <person name="Grimwood J."/>
            <person name="Bruce D."/>
            <person name="Barry K."/>
            <person name="Shu S."/>
            <person name="Lindquist E."/>
            <person name="Wang M."/>
            <person name="Pitluck S."/>
            <person name="Vogel J.P."/>
            <person name="Garvin D.F."/>
            <person name="Mockler T.C."/>
            <person name="Schmutz J."/>
            <person name="Rokhsar D."/>
            <person name="Bevan M.W."/>
        </authorList>
    </citation>
    <scope>NUCLEOTIDE SEQUENCE</scope>
    <source>
        <strain evidence="10">Bd21</strain>
    </source>
</reference>
<evidence type="ECO:0000256" key="5">
    <source>
        <dbReference type="ARBA" id="ARBA00022737"/>
    </source>
</evidence>
<keyword evidence="12" id="KW-1185">Reference proteome</keyword>
<dbReference type="Pfam" id="PF04564">
    <property type="entry name" value="U-box"/>
    <property type="match status" value="1"/>
</dbReference>
<proteinExistence type="predicted"/>
<dbReference type="InterPro" id="IPR011009">
    <property type="entry name" value="Kinase-like_dom_sf"/>
</dbReference>
<dbReference type="Pfam" id="PF25368">
    <property type="entry name" value="PUB10_N"/>
    <property type="match status" value="1"/>
</dbReference>
<dbReference type="PANTHER" id="PTHR23315">
    <property type="entry name" value="U BOX DOMAIN-CONTAINING"/>
    <property type="match status" value="1"/>
</dbReference>
<accession>A0A0Q3EN84</accession>
<reference evidence="11" key="3">
    <citation type="submission" date="2018-08" db="UniProtKB">
        <authorList>
            <consortium name="EnsemblPlants"/>
        </authorList>
    </citation>
    <scope>IDENTIFICATION</scope>
    <source>
        <strain evidence="11">cv. Bd21</strain>
    </source>
</reference>
<dbReference type="InterPro" id="IPR011989">
    <property type="entry name" value="ARM-like"/>
</dbReference>
<dbReference type="Gene3D" id="3.30.40.10">
    <property type="entry name" value="Zinc/RING finger domain, C3HC4 (zinc finger)"/>
    <property type="match status" value="1"/>
</dbReference>
<evidence type="ECO:0000313" key="12">
    <source>
        <dbReference type="Proteomes" id="UP000008810"/>
    </source>
</evidence>
<dbReference type="Gramene" id="KQJ88983">
    <property type="protein sequence ID" value="KQJ88983"/>
    <property type="gene ID" value="BRADI_4g22590v3"/>
</dbReference>
<feature type="region of interest" description="Disordered" evidence="8">
    <location>
        <begin position="59"/>
        <end position="84"/>
    </location>
</feature>
<evidence type="ECO:0000256" key="7">
    <source>
        <dbReference type="PROSITE-ProRule" id="PRU00259"/>
    </source>
</evidence>
<feature type="domain" description="U-box" evidence="9">
    <location>
        <begin position="314"/>
        <end position="388"/>
    </location>
</feature>
<comment type="catalytic activity">
    <reaction evidence="1">
        <text>S-ubiquitinyl-[E2 ubiquitin-conjugating enzyme]-L-cysteine + [acceptor protein]-L-lysine = [E2 ubiquitin-conjugating enzyme]-L-cysteine + N(6)-ubiquitinyl-[acceptor protein]-L-lysine.</text>
        <dbReference type="EC" id="2.3.2.27"/>
    </reaction>
</comment>
<evidence type="ECO:0000256" key="8">
    <source>
        <dbReference type="SAM" id="MobiDB-lite"/>
    </source>
</evidence>
<dbReference type="GO" id="GO:0004672">
    <property type="term" value="F:protein kinase activity"/>
    <property type="evidence" value="ECO:0007669"/>
    <property type="project" value="InterPro"/>
</dbReference>
<dbReference type="PROSITE" id="PS51698">
    <property type="entry name" value="U_BOX"/>
    <property type="match status" value="1"/>
</dbReference>
<dbReference type="SUPFAM" id="SSF48371">
    <property type="entry name" value="ARM repeat"/>
    <property type="match status" value="1"/>
</dbReference>
<dbReference type="AlphaFoldDB" id="A0A0Q3EN84"/>
<dbReference type="GO" id="GO:0061630">
    <property type="term" value="F:ubiquitin protein ligase activity"/>
    <property type="evidence" value="ECO:0007669"/>
    <property type="project" value="UniProtKB-EC"/>
</dbReference>
<dbReference type="SMART" id="SM00504">
    <property type="entry name" value="Ubox"/>
    <property type="match status" value="1"/>
</dbReference>
<dbReference type="SMART" id="SM00185">
    <property type="entry name" value="ARM"/>
    <property type="match status" value="3"/>
</dbReference>
<protein>
    <recommendedName>
        <fullName evidence="3">RING-type E3 ubiquitin transferase</fullName>
        <ecNumber evidence="3">2.3.2.27</ecNumber>
    </recommendedName>
</protein>
<gene>
    <name evidence="10" type="ORF">BRADI_4g22590v3</name>
</gene>
<dbReference type="EnsemblPlants" id="KQJ88983">
    <property type="protein sequence ID" value="KQJ88983"/>
    <property type="gene ID" value="BRADI_4g22590v3"/>
</dbReference>
<dbReference type="InterPro" id="IPR000225">
    <property type="entry name" value="Armadillo"/>
</dbReference>
<dbReference type="Proteomes" id="UP000008810">
    <property type="component" value="Chromosome 4"/>
</dbReference>